<dbReference type="AlphaFoldDB" id="A0AAW1REA5"/>
<feature type="region of interest" description="Disordered" evidence="2">
    <location>
        <begin position="346"/>
        <end position="388"/>
    </location>
</feature>
<name>A0AAW1REA5_9CHLO</name>
<reference evidence="3 4" key="1">
    <citation type="journal article" date="2024" name="Nat. Commun.">
        <title>Phylogenomics reveals the evolutionary origins of lichenization in chlorophyte algae.</title>
        <authorList>
            <person name="Puginier C."/>
            <person name="Libourel C."/>
            <person name="Otte J."/>
            <person name="Skaloud P."/>
            <person name="Haon M."/>
            <person name="Grisel S."/>
            <person name="Petersen M."/>
            <person name="Berrin J.G."/>
            <person name="Delaux P.M."/>
            <person name="Dal Grande F."/>
            <person name="Keller J."/>
        </authorList>
    </citation>
    <scope>NUCLEOTIDE SEQUENCE [LARGE SCALE GENOMIC DNA]</scope>
    <source>
        <strain evidence="3 4">SAG 2145</strain>
    </source>
</reference>
<accession>A0AAW1REA5</accession>
<gene>
    <name evidence="3" type="ORF">WJX74_009175</name>
</gene>
<keyword evidence="4" id="KW-1185">Reference proteome</keyword>
<dbReference type="EMBL" id="JALJOS010000013">
    <property type="protein sequence ID" value="KAK9831785.1"/>
    <property type="molecule type" value="Genomic_DNA"/>
</dbReference>
<evidence type="ECO:0000256" key="2">
    <source>
        <dbReference type="SAM" id="MobiDB-lite"/>
    </source>
</evidence>
<dbReference type="Proteomes" id="UP001438707">
    <property type="component" value="Unassembled WGS sequence"/>
</dbReference>
<protein>
    <submittedName>
        <fullName evidence="3">Uncharacterized protein</fullName>
    </submittedName>
</protein>
<feature type="compositionally biased region" description="Low complexity" evidence="2">
    <location>
        <begin position="441"/>
        <end position="450"/>
    </location>
</feature>
<sequence length="1064" mass="112446">MSLLLLTTEEVEARRTKEADLHRKQRLEQVRAQAKSLAAQRIAAYQAAMTSGQHQAVGQLKVAWEAERTQVAAMLAHQHRQAVEAAGQGQRAAAAALEAGKRKSIWEAQQAAQAKQAAGARHLAALEQARQVQLQETAAARAKVEALGRARATEAARAAAVVMEAREGLDTKPQGPQLGPENIEVDLGHRRRYGRVIRDWRHTRLHESGWGGESWVSKRQEVERHEDDGADGMGCRAASLAAEAVGRHKALGQRQALEAVENRRAATERGRNAEKRVVALAQSARLEAQLAKLEAARKECERRQAAASAPLRAASLLARQKQEAAKQARLDSAFEAEFLPASSIAQEGLPERRHGHTPPQKPSPEATRTLPIRHKSPRRFQKSQDSLHAQHGCDLIKGQDAPVVPFACNLQHSSQDTGTERQSNCIVAGASTLRAAAKHAVSAHAADAPPAALPKQDSREQSPAHSPTYPTPTPLAMPHAGKQVHQAGRPYRPAGSAPHLQQGETVGCQVARGDGKALVGRDAEDHLNTGREPRAAGKCSEAPLTGRPGWSIAKPGTMQGRQRSEYRRQEPGPAQPKQSAQELHDEVVAELAGLQKQLGIDLGILPASAESASGQSALQAQPLMDPTPLAAAALKQPQAKTYTAMALAHAPDMTSSSQSLQNITTPLAAAMPATRDALAGPGITSQPFLNGIAGLASPRGIPSIPPAPSVPWETPVPPGVPHTENTRLVLLQHEDEIPSPREVLHLQPTASEGGPVHADRIRKHAVPDTSSGQGPPEAQGLINRPQAANEQEGNQQQSGDMASVATVHQPGSAAGLTALSKPPPSRASDRAHAFEPATQLESRGDGASPERNAVIHTDKSQLSDWALHADSASPVSPWSASRSLCDLSELASGHELTSSGMATRSKAAPSSPGDDLDALLLQAQQALANLDVSGQPVIPTRGMGSCQASQARAPQRRTSSLSLTSSLASIAEEIDGVGSNVSTPSGLSRLGSLSSLASSALTPYWLEGPQDRSILLRYFTDGLGKQAACWCPINGAGELASSCLAVIAGKFNGNKQPFGPHRAG</sequence>
<feature type="compositionally biased region" description="Basic residues" evidence="2">
    <location>
        <begin position="371"/>
        <end position="381"/>
    </location>
</feature>
<comment type="caution">
    <text evidence="3">The sequence shown here is derived from an EMBL/GenBank/DDBJ whole genome shotgun (WGS) entry which is preliminary data.</text>
</comment>
<evidence type="ECO:0000256" key="1">
    <source>
        <dbReference type="SAM" id="Coils"/>
    </source>
</evidence>
<feature type="coiled-coil region" evidence="1">
    <location>
        <begin position="276"/>
        <end position="306"/>
    </location>
</feature>
<keyword evidence="1" id="KW-0175">Coiled coil</keyword>
<feature type="region of interest" description="Disordered" evidence="2">
    <location>
        <begin position="441"/>
        <end position="502"/>
    </location>
</feature>
<feature type="region of interest" description="Disordered" evidence="2">
    <location>
        <begin position="896"/>
        <end position="915"/>
    </location>
</feature>
<evidence type="ECO:0000313" key="3">
    <source>
        <dbReference type="EMBL" id="KAK9831785.1"/>
    </source>
</evidence>
<feature type="region of interest" description="Disordered" evidence="2">
    <location>
        <begin position="941"/>
        <end position="960"/>
    </location>
</feature>
<proteinExistence type="predicted"/>
<feature type="region of interest" description="Disordered" evidence="2">
    <location>
        <begin position="527"/>
        <end position="583"/>
    </location>
</feature>
<evidence type="ECO:0000313" key="4">
    <source>
        <dbReference type="Proteomes" id="UP001438707"/>
    </source>
</evidence>
<organism evidence="3 4">
    <name type="scientific">Apatococcus lobatus</name>
    <dbReference type="NCBI Taxonomy" id="904363"/>
    <lineage>
        <taxon>Eukaryota</taxon>
        <taxon>Viridiplantae</taxon>
        <taxon>Chlorophyta</taxon>
        <taxon>core chlorophytes</taxon>
        <taxon>Trebouxiophyceae</taxon>
        <taxon>Chlorellales</taxon>
        <taxon>Chlorellaceae</taxon>
        <taxon>Apatococcus</taxon>
    </lineage>
</organism>